<proteinExistence type="predicted"/>
<dbReference type="Proteomes" id="UP000430692">
    <property type="component" value="Unassembled WGS sequence"/>
</dbReference>
<organism evidence="1 2">
    <name type="scientific">Shimazuella alba</name>
    <dbReference type="NCBI Taxonomy" id="2690964"/>
    <lineage>
        <taxon>Bacteria</taxon>
        <taxon>Bacillati</taxon>
        <taxon>Bacillota</taxon>
        <taxon>Bacilli</taxon>
        <taxon>Bacillales</taxon>
        <taxon>Thermoactinomycetaceae</taxon>
        <taxon>Shimazuella</taxon>
    </lineage>
</organism>
<keyword evidence="2" id="KW-1185">Reference proteome</keyword>
<gene>
    <name evidence="1" type="ORF">GSM42_02575</name>
</gene>
<reference evidence="1 2" key="1">
    <citation type="submission" date="2019-12" db="EMBL/GenBank/DDBJ databases">
        <title>Whole-genome analyses of novel actinobacteria.</title>
        <authorList>
            <person name="Sahin N."/>
            <person name="Saygin H."/>
        </authorList>
    </citation>
    <scope>NUCLEOTIDE SEQUENCE [LARGE SCALE GENOMIC DNA]</scope>
    <source>
        <strain evidence="1 2">KC615</strain>
    </source>
</reference>
<accession>A0A6I4VQI4</accession>
<dbReference type="EMBL" id="WUUL01000002">
    <property type="protein sequence ID" value="MXQ52651.1"/>
    <property type="molecule type" value="Genomic_DNA"/>
</dbReference>
<evidence type="ECO:0000313" key="1">
    <source>
        <dbReference type="EMBL" id="MXQ52651.1"/>
    </source>
</evidence>
<evidence type="ECO:0000313" key="2">
    <source>
        <dbReference type="Proteomes" id="UP000430692"/>
    </source>
</evidence>
<dbReference type="AlphaFoldDB" id="A0A6I4VQI4"/>
<protein>
    <submittedName>
        <fullName evidence="1">Uncharacterized protein</fullName>
    </submittedName>
</protein>
<sequence>MEQYTRRIKFKAAPQGSQDFKTIEIDEEWLETAPRHSQNFWNSETRKITIWNFAEGEWRIGSSDEYISVEPQKSGLLKLTWGTNTNIEAIFPDGLTY</sequence>
<dbReference type="RefSeq" id="WP_160799731.1">
    <property type="nucleotide sequence ID" value="NZ_WUUL01000002.1"/>
</dbReference>
<comment type="caution">
    <text evidence="1">The sequence shown here is derived from an EMBL/GenBank/DDBJ whole genome shotgun (WGS) entry which is preliminary data.</text>
</comment>
<name>A0A6I4VQI4_9BACL</name>